<gene>
    <name evidence="7" type="ORF">OCH239_19130</name>
</gene>
<dbReference type="PANTHER" id="PTHR30563">
    <property type="entry name" value="DNA RECOMBINATION PROTEIN RMUC"/>
    <property type="match status" value="1"/>
</dbReference>
<dbReference type="AlphaFoldDB" id="X7EGE5"/>
<keyword evidence="5" id="KW-0233">DNA recombination</keyword>
<evidence type="ECO:0000256" key="4">
    <source>
        <dbReference type="ARBA" id="ARBA00023054"/>
    </source>
</evidence>
<dbReference type="InterPro" id="IPR003798">
    <property type="entry name" value="DNA_recombination_RmuC"/>
</dbReference>
<organism evidence="7 8">
    <name type="scientific">Roseivivax halodurans JCM 10272</name>
    <dbReference type="NCBI Taxonomy" id="1449350"/>
    <lineage>
        <taxon>Bacteria</taxon>
        <taxon>Pseudomonadati</taxon>
        <taxon>Pseudomonadota</taxon>
        <taxon>Alphaproteobacteria</taxon>
        <taxon>Rhodobacterales</taxon>
        <taxon>Roseobacteraceae</taxon>
        <taxon>Roseivivax</taxon>
    </lineage>
</organism>
<keyword evidence="6" id="KW-0472">Membrane</keyword>
<evidence type="ECO:0000256" key="1">
    <source>
        <dbReference type="ARBA" id="ARBA00003416"/>
    </source>
</evidence>
<protein>
    <recommendedName>
        <fullName evidence="3">DNA recombination protein RmuC homolog</fullName>
    </recommendedName>
</protein>
<dbReference type="Proteomes" id="UP000022447">
    <property type="component" value="Unassembled WGS sequence"/>
</dbReference>
<evidence type="ECO:0000313" key="7">
    <source>
        <dbReference type="EMBL" id="ETX14915.1"/>
    </source>
</evidence>
<evidence type="ECO:0000256" key="3">
    <source>
        <dbReference type="ARBA" id="ARBA00021840"/>
    </source>
</evidence>
<name>X7EGE5_9RHOB</name>
<keyword evidence="6" id="KW-1133">Transmembrane helix</keyword>
<feature type="transmembrane region" description="Helical" evidence="6">
    <location>
        <begin position="15"/>
        <end position="35"/>
    </location>
</feature>
<keyword evidence="6" id="KW-0812">Transmembrane</keyword>
<reference evidence="7 8" key="1">
    <citation type="submission" date="2014-01" db="EMBL/GenBank/DDBJ databases">
        <title>Roseivivax halodurans JCM 10272 Genome Sequencing.</title>
        <authorList>
            <person name="Lai Q."/>
            <person name="Li G."/>
            <person name="Shao Z."/>
        </authorList>
    </citation>
    <scope>NUCLEOTIDE SEQUENCE [LARGE SCALE GENOMIC DNA]</scope>
    <source>
        <strain evidence="7 8">JCM 10272</strain>
    </source>
</reference>
<accession>X7EGE5</accession>
<dbReference type="STRING" id="1449350.OCH239_19130"/>
<evidence type="ECO:0000256" key="5">
    <source>
        <dbReference type="ARBA" id="ARBA00023172"/>
    </source>
</evidence>
<dbReference type="RefSeq" id="WP_037260996.1">
    <property type="nucleotide sequence ID" value="NZ_JALZ01000007.1"/>
</dbReference>
<evidence type="ECO:0000256" key="2">
    <source>
        <dbReference type="ARBA" id="ARBA00009840"/>
    </source>
</evidence>
<dbReference type="EMBL" id="JALZ01000007">
    <property type="protein sequence ID" value="ETX14915.1"/>
    <property type="molecule type" value="Genomic_DNA"/>
</dbReference>
<comment type="caution">
    <text evidence="7">The sequence shown here is derived from an EMBL/GenBank/DDBJ whole genome shotgun (WGS) entry which is preliminary data.</text>
</comment>
<evidence type="ECO:0000256" key="6">
    <source>
        <dbReference type="SAM" id="Phobius"/>
    </source>
</evidence>
<dbReference type="Pfam" id="PF02646">
    <property type="entry name" value="RmuC"/>
    <property type="match status" value="1"/>
</dbReference>
<dbReference type="PANTHER" id="PTHR30563:SF0">
    <property type="entry name" value="DNA RECOMBINATION PROTEIN RMUC"/>
    <property type="match status" value="1"/>
</dbReference>
<evidence type="ECO:0000313" key="8">
    <source>
        <dbReference type="Proteomes" id="UP000022447"/>
    </source>
</evidence>
<comment type="function">
    <text evidence="1">Involved in DNA recombination.</text>
</comment>
<keyword evidence="8" id="KW-1185">Reference proteome</keyword>
<comment type="similarity">
    <text evidence="2">Belongs to the RmuC family.</text>
</comment>
<sequence>MIETALARLSAGDPLALAVAGGALVLALIVVLLWVSVSRAGRSARTTEDLARHLGRLGRDVQGLGQGQTQLSGSLQTVSETAAQSQMHVLQAVETRLAEVQRQMGDRLADSQLKQARSISDMQERLNEVLNGQAQKTATSLTQLQERLAAIDKAQDNITKLSGDVLSLQDILSNKQTRGAFGEIQLTDIVGKALPSDSYTLQATLSNGRRADCLVHLPQPPGPIAIDSKFPLEPYEALRRADSKERLNRDAQSFRLAVRKHIRDIAERYILEGETADGAILFLPSEAVYAELHANFPEIVREGFAARVWIVSPTTCMATLNTMRAILKDARMREQAGAIRRELGLLYSDVDRLGSRVENLDRHFGQAQKDIAEIKISAEKAGRRARRLDNFDFEELSGEPAAEPPALTGTD</sequence>
<keyword evidence="4" id="KW-0175">Coiled coil</keyword>
<proteinExistence type="inferred from homology"/>
<dbReference type="PATRIC" id="fig|1449350.3.peg.1730"/>
<dbReference type="eggNOG" id="COG1322">
    <property type="taxonomic scope" value="Bacteria"/>
</dbReference>
<dbReference type="GO" id="GO:0006310">
    <property type="term" value="P:DNA recombination"/>
    <property type="evidence" value="ECO:0007669"/>
    <property type="project" value="UniProtKB-KW"/>
</dbReference>
<dbReference type="OrthoDB" id="370725at2"/>